<evidence type="ECO:0000313" key="4">
    <source>
        <dbReference type="EMBL" id="KPN61863.1"/>
    </source>
</evidence>
<dbReference type="Proteomes" id="UP000050471">
    <property type="component" value="Unassembled WGS sequence"/>
</dbReference>
<dbReference type="InterPro" id="IPR002563">
    <property type="entry name" value="Flavin_Rdtase-like_dom"/>
</dbReference>
<sequence length="168" mass="18162">MKSFNPGPEHAAELRGVLGTFPTGVTVVTTSALIAGKRQPVGMTVNSFTSVSLDPPLVLWCPALVSARHDVFVTAEHFAIHILAETQRELAQHFARNGDDFTRVPHQIDDHGVPHLEGCVARLDCITERVMDGGDHSIILGRVLRASHDMSASLAFRAGKFGAFREGV</sequence>
<dbReference type="STRING" id="154981.AKJ29_04390"/>
<dbReference type="GO" id="GO:0010181">
    <property type="term" value="F:FMN binding"/>
    <property type="evidence" value="ECO:0007669"/>
    <property type="project" value="InterPro"/>
</dbReference>
<keyword evidence="5" id="KW-1185">Reference proteome</keyword>
<accession>A0A0P7ISS7</accession>
<proteinExistence type="inferred from homology"/>
<gene>
    <name evidence="4" type="ORF">AKJ29_04390</name>
</gene>
<evidence type="ECO:0000259" key="3">
    <source>
        <dbReference type="SMART" id="SM00903"/>
    </source>
</evidence>
<protein>
    <recommendedName>
        <fullName evidence="3">Flavin reductase like domain-containing protein</fullName>
    </recommendedName>
</protein>
<dbReference type="GO" id="GO:0042602">
    <property type="term" value="F:riboflavin reductase (NADPH) activity"/>
    <property type="evidence" value="ECO:0007669"/>
    <property type="project" value="TreeGrafter"/>
</dbReference>
<dbReference type="AlphaFoldDB" id="A0A0P7ISS7"/>
<keyword evidence="2" id="KW-0560">Oxidoreductase</keyword>
<dbReference type="RefSeq" id="WP_055192513.1">
    <property type="nucleotide sequence ID" value="NZ_FPBS01000011.1"/>
</dbReference>
<dbReference type="EMBL" id="LKBA01000023">
    <property type="protein sequence ID" value="KPN61863.1"/>
    <property type="molecule type" value="Genomic_DNA"/>
</dbReference>
<comment type="caution">
    <text evidence="4">The sequence shown here is derived from an EMBL/GenBank/DDBJ whole genome shotgun (WGS) entry which is preliminary data.</text>
</comment>
<feature type="domain" description="Flavin reductase like" evidence="3">
    <location>
        <begin position="18"/>
        <end position="163"/>
    </location>
</feature>
<dbReference type="PANTHER" id="PTHR30466:SF11">
    <property type="entry name" value="FLAVIN-DEPENDENT MONOOXYGENASE, REDUCTASE SUBUNIT HSAB"/>
    <property type="match status" value="1"/>
</dbReference>
<dbReference type="Pfam" id="PF01613">
    <property type="entry name" value="Flavin_Reduct"/>
    <property type="match status" value="1"/>
</dbReference>
<dbReference type="InterPro" id="IPR050268">
    <property type="entry name" value="NADH-dep_flavin_reductase"/>
</dbReference>
<dbReference type="SUPFAM" id="SSF50475">
    <property type="entry name" value="FMN-binding split barrel"/>
    <property type="match status" value="1"/>
</dbReference>
<name>A0A0P7ISS7_9RHOB</name>
<evidence type="ECO:0000256" key="2">
    <source>
        <dbReference type="ARBA" id="ARBA00023002"/>
    </source>
</evidence>
<evidence type="ECO:0000313" key="5">
    <source>
        <dbReference type="Proteomes" id="UP000050471"/>
    </source>
</evidence>
<dbReference type="Gene3D" id="2.30.110.10">
    <property type="entry name" value="Electron Transport, Fmn-binding Protein, Chain A"/>
    <property type="match status" value="1"/>
</dbReference>
<organism evidence="4 5">
    <name type="scientific">Aliiroseovarius crassostreae</name>
    <dbReference type="NCBI Taxonomy" id="154981"/>
    <lineage>
        <taxon>Bacteria</taxon>
        <taxon>Pseudomonadati</taxon>
        <taxon>Pseudomonadota</taxon>
        <taxon>Alphaproteobacteria</taxon>
        <taxon>Rhodobacterales</taxon>
        <taxon>Paracoccaceae</taxon>
        <taxon>Aliiroseovarius</taxon>
    </lineage>
</organism>
<comment type="similarity">
    <text evidence="1">Belongs to the non-flavoprotein flavin reductase family.</text>
</comment>
<dbReference type="PANTHER" id="PTHR30466">
    <property type="entry name" value="FLAVIN REDUCTASE"/>
    <property type="match status" value="1"/>
</dbReference>
<reference evidence="4 5" key="1">
    <citation type="submission" date="2015-09" db="EMBL/GenBank/DDBJ databases">
        <title>Draft genome sequence of Aliiroseovarius crassostreae CV919-312TSm, the causative agent of Roseovarius Oyster Disease (formerly Juvenile Oyster Disease).</title>
        <authorList>
            <person name="Kessner L."/>
            <person name="Spinard E."/>
            <person name="Nelson D."/>
        </authorList>
    </citation>
    <scope>NUCLEOTIDE SEQUENCE [LARGE SCALE GENOMIC DNA]</scope>
    <source>
        <strain evidence="4 5">CV919-312</strain>
    </source>
</reference>
<dbReference type="InterPro" id="IPR012349">
    <property type="entry name" value="Split_barrel_FMN-bd"/>
</dbReference>
<dbReference type="SMART" id="SM00903">
    <property type="entry name" value="Flavin_Reduct"/>
    <property type="match status" value="1"/>
</dbReference>
<evidence type="ECO:0000256" key="1">
    <source>
        <dbReference type="ARBA" id="ARBA00008898"/>
    </source>
</evidence>
<dbReference type="OrthoDB" id="9792858at2"/>